<dbReference type="Pfam" id="PF13439">
    <property type="entry name" value="Glyco_transf_4"/>
    <property type="match status" value="1"/>
</dbReference>
<dbReference type="InterPro" id="IPR028098">
    <property type="entry name" value="Glyco_trans_4-like_N"/>
</dbReference>
<evidence type="ECO:0000313" key="3">
    <source>
        <dbReference type="Proteomes" id="UP000182569"/>
    </source>
</evidence>
<dbReference type="STRING" id="1552.A7L45_12070"/>
<protein>
    <recommendedName>
        <fullName evidence="1">Glycosyltransferase subfamily 4-like N-terminal domain-containing protein</fullName>
    </recommendedName>
</protein>
<proteinExistence type="predicted"/>
<reference evidence="3" key="1">
    <citation type="journal article" date="2016" name="Front. Microbiol.">
        <title>Complete Genome Sequence of Clostridium estertheticum DSM 8809, a Microbe Identified in Spoiled Vacuum Packed Beef.</title>
        <authorList>
            <person name="Yu Z."/>
            <person name="Gunn L."/>
            <person name="Brennan E."/>
            <person name="Reid R."/>
            <person name="Wall P.G."/>
            <person name="Gaora O.P."/>
            <person name="Hurley D."/>
            <person name="Bolton D."/>
            <person name="Fanning S."/>
        </authorList>
    </citation>
    <scope>NUCLEOTIDE SEQUENCE [LARGE SCALE GENOMIC DNA]</scope>
    <source>
        <strain evidence="3">DSM 8809</strain>
    </source>
</reference>
<dbReference type="EMBL" id="CP015756">
    <property type="protein sequence ID" value="APC40758.1"/>
    <property type="molecule type" value="Genomic_DNA"/>
</dbReference>
<dbReference type="OrthoDB" id="9794575at2"/>
<dbReference type="AlphaFoldDB" id="A0A1J0GIK3"/>
<dbReference type="Proteomes" id="UP000182569">
    <property type="component" value="Chromosome"/>
</dbReference>
<accession>A0A1J0GIK3</accession>
<keyword evidence="3" id="KW-1185">Reference proteome</keyword>
<dbReference type="KEGG" id="ceu:A7L45_12070"/>
<evidence type="ECO:0000259" key="1">
    <source>
        <dbReference type="Pfam" id="PF13439"/>
    </source>
</evidence>
<feature type="domain" description="Glycosyltransferase subfamily 4-like N-terminal" evidence="1">
    <location>
        <begin position="115"/>
        <end position="245"/>
    </location>
</feature>
<organism evidence="2 3">
    <name type="scientific">Clostridium estertheticum subsp. estertheticum</name>
    <dbReference type="NCBI Taxonomy" id="1552"/>
    <lineage>
        <taxon>Bacteria</taxon>
        <taxon>Bacillati</taxon>
        <taxon>Bacillota</taxon>
        <taxon>Clostridia</taxon>
        <taxon>Eubacteriales</taxon>
        <taxon>Clostridiaceae</taxon>
        <taxon>Clostridium</taxon>
    </lineage>
</organism>
<name>A0A1J0GIK3_9CLOT</name>
<dbReference type="RefSeq" id="WP_071613048.1">
    <property type="nucleotide sequence ID" value="NZ_CP015756.1"/>
</dbReference>
<dbReference type="SUPFAM" id="SSF53756">
    <property type="entry name" value="UDP-Glycosyltransferase/glycogen phosphorylase"/>
    <property type="match status" value="1"/>
</dbReference>
<sequence length="444" mass="51390">MKNILIVAYFYPPLGGAGVQRTLKFAKFLKKFGYNVFVLTVNNEKGTIKDESLKLESTDGIKVFRAIQKENFIVNSILNRKVTDVKIDNKENIIKKTPEITLKSRIKRKVKKHLLNMYRNMYIPDDKISWKKDAVRVGLKIINDEKIDVIYSTSAPYTGHLIAYELKQRSNQPWIADFRDQWVANPFVNYSTYAKIKNEKMEKMVIEKADCVISVSKPIIDEFVYRYKDESVEKFKVITNGYDEEDFAGFNMNFVAKKYIITHNGTLYGKRSPKNFLIAIDKLIMEKKIKQDELTIRFVGQIGKDAQEDIRFFVAKYDNIIEFISYLPHKESLKKLEESTATLLIIEAGVGSDGIYTGKLFEYIRSGRDIIGIVPPGVARDLILNTNTGFCCHPEKVDDIEVAIYKSYCIWKGMQKKTEVNWEKVSEYSRENLTRDLMNVIESL</sequence>
<dbReference type="Gene3D" id="3.40.50.2000">
    <property type="entry name" value="Glycogen Phosphorylase B"/>
    <property type="match status" value="1"/>
</dbReference>
<gene>
    <name evidence="2" type="ORF">A7L45_12070</name>
</gene>
<evidence type="ECO:0000313" key="2">
    <source>
        <dbReference type="EMBL" id="APC40758.1"/>
    </source>
</evidence>